<proteinExistence type="predicted"/>
<dbReference type="EMBL" id="AOLG01000051">
    <property type="protein sequence ID" value="ELZ65986.1"/>
    <property type="molecule type" value="Genomic_DNA"/>
</dbReference>
<gene>
    <name evidence="1" type="ORF">C457_15547</name>
</gene>
<evidence type="ECO:0000313" key="2">
    <source>
        <dbReference type="Proteomes" id="UP000011559"/>
    </source>
</evidence>
<dbReference type="AlphaFoldDB" id="M0G134"/>
<reference evidence="1 2" key="1">
    <citation type="journal article" date="2014" name="PLoS Genet.">
        <title>Phylogenetically driven sequencing of extremely halophilic archaea reveals strategies for static and dynamic osmo-response.</title>
        <authorList>
            <person name="Becker E.A."/>
            <person name="Seitzer P.M."/>
            <person name="Tritt A."/>
            <person name="Larsen D."/>
            <person name="Krusor M."/>
            <person name="Yao A.I."/>
            <person name="Wu D."/>
            <person name="Madern D."/>
            <person name="Eisen J.A."/>
            <person name="Darling A.E."/>
            <person name="Facciotti M.T."/>
        </authorList>
    </citation>
    <scope>NUCLEOTIDE SEQUENCE [LARGE SCALE GENOMIC DNA]</scope>
    <source>
        <strain evidence="2">DSM 18310 / JCM 13924 / TL6</strain>
    </source>
</reference>
<keyword evidence="2" id="KW-1185">Reference proteome</keyword>
<organism evidence="1 2">
    <name type="scientific">Haloferax prahovense (strain DSM 18310 / JCM 13924 / TL6)</name>
    <dbReference type="NCBI Taxonomy" id="1227461"/>
    <lineage>
        <taxon>Archaea</taxon>
        <taxon>Methanobacteriati</taxon>
        <taxon>Methanobacteriota</taxon>
        <taxon>Stenosarchaea group</taxon>
        <taxon>Halobacteria</taxon>
        <taxon>Halobacteriales</taxon>
        <taxon>Haloferacaceae</taxon>
        <taxon>Haloferax</taxon>
    </lineage>
</organism>
<sequence>MGIVERLDGRPTTYRRNESYLRWKRVESLAQEHSVSDLRAELESLLSEDESFQTQFGVPDPDAVSPKSVDVADHDALHDRWDALTRWRTVREDLAVLQEALHRASGDSNGQTGTSASV</sequence>
<dbReference type="InterPro" id="IPR055766">
    <property type="entry name" value="DUF7342"/>
</dbReference>
<dbReference type="PATRIC" id="fig|1227461.3.peg.3041"/>
<comment type="caution">
    <text evidence="1">The sequence shown here is derived from an EMBL/GenBank/DDBJ whole genome shotgun (WGS) entry which is preliminary data.</text>
</comment>
<dbReference type="Pfam" id="PF24033">
    <property type="entry name" value="DUF7342"/>
    <property type="match status" value="1"/>
</dbReference>
<dbReference type="Proteomes" id="UP000011559">
    <property type="component" value="Unassembled WGS sequence"/>
</dbReference>
<name>M0G134_HALPT</name>
<protein>
    <submittedName>
        <fullName evidence="1">Uncharacterized protein</fullName>
    </submittedName>
</protein>
<evidence type="ECO:0000313" key="1">
    <source>
        <dbReference type="EMBL" id="ELZ65986.1"/>
    </source>
</evidence>
<accession>M0G134</accession>